<dbReference type="OrthoDB" id="9797472at2"/>
<evidence type="ECO:0000259" key="8">
    <source>
        <dbReference type="PROSITE" id="PS50928"/>
    </source>
</evidence>
<dbReference type="GO" id="GO:0005886">
    <property type="term" value="C:plasma membrane"/>
    <property type="evidence" value="ECO:0007669"/>
    <property type="project" value="UniProtKB-SubCell"/>
</dbReference>
<dbReference type="Gene3D" id="1.10.3720.10">
    <property type="entry name" value="MetI-like"/>
    <property type="match status" value="1"/>
</dbReference>
<feature type="transmembrane region" description="Helical" evidence="7">
    <location>
        <begin position="205"/>
        <end position="227"/>
    </location>
</feature>
<feature type="transmembrane region" description="Helical" evidence="7">
    <location>
        <begin position="122"/>
        <end position="143"/>
    </location>
</feature>
<evidence type="ECO:0000313" key="9">
    <source>
        <dbReference type="EMBL" id="ASW42873.1"/>
    </source>
</evidence>
<evidence type="ECO:0000256" key="7">
    <source>
        <dbReference type="RuleBase" id="RU363032"/>
    </source>
</evidence>
<comment type="similarity">
    <text evidence="7">Belongs to the binding-protein-dependent transport system permease family.</text>
</comment>
<sequence length="325" mass="35617">MGSTRYNVVKKFSNSKIVNFLKDSPKTVVGLILISIVLVLTLGAKLFTPYGPMETFDGLWRAAPSAEHILGTTQAGKDVWTQTLYGGRVSILVGIFAGSIAVLLSLIVGITAGYFGGIVDNIITTIINIIMVIPQTVLLLIIASMVGRISPLAIGIIIGITSWPWGARIYRAQTMSLRNREFIRSAETLGESKIRTLFVEIMPNMLSMITSGFIGTLIYAIMAQSFIEFIGFGDRMSVTWGQMLNNAQSTGALSSGVWWEILGPSVFLILFGSGLTLVNFSIDELSNPKLRAQRIMRKYYKEKKAQEKLLRKQVVGITNNKGGIK</sequence>
<keyword evidence="2 7" id="KW-0813">Transport</keyword>
<dbReference type="InterPro" id="IPR050366">
    <property type="entry name" value="BP-dependent_transpt_permease"/>
</dbReference>
<evidence type="ECO:0000256" key="6">
    <source>
        <dbReference type="ARBA" id="ARBA00023136"/>
    </source>
</evidence>
<evidence type="ECO:0000313" key="10">
    <source>
        <dbReference type="Proteomes" id="UP000264883"/>
    </source>
</evidence>
<accession>A0A343JBG5</accession>
<feature type="transmembrane region" description="Helical" evidence="7">
    <location>
        <begin position="149"/>
        <end position="170"/>
    </location>
</feature>
<feature type="transmembrane region" description="Helical" evidence="7">
    <location>
        <begin position="261"/>
        <end position="282"/>
    </location>
</feature>
<dbReference type="Proteomes" id="UP000264883">
    <property type="component" value="Chromosome"/>
</dbReference>
<name>A0A343JBG5_9CLOT</name>
<feature type="transmembrane region" description="Helical" evidence="7">
    <location>
        <begin position="89"/>
        <end position="115"/>
    </location>
</feature>
<gene>
    <name evidence="9" type="ORF">BEN51_05130</name>
</gene>
<keyword evidence="4 7" id="KW-0812">Transmembrane</keyword>
<keyword evidence="10" id="KW-1185">Reference proteome</keyword>
<dbReference type="PANTHER" id="PTHR43386">
    <property type="entry name" value="OLIGOPEPTIDE TRANSPORT SYSTEM PERMEASE PROTEIN APPC"/>
    <property type="match status" value="1"/>
</dbReference>
<evidence type="ECO:0000256" key="2">
    <source>
        <dbReference type="ARBA" id="ARBA00022448"/>
    </source>
</evidence>
<dbReference type="KEGG" id="cia:BEN51_05130"/>
<dbReference type="InterPro" id="IPR000515">
    <property type="entry name" value="MetI-like"/>
</dbReference>
<dbReference type="GO" id="GO:0071916">
    <property type="term" value="F:dipeptide transmembrane transporter activity"/>
    <property type="evidence" value="ECO:0007669"/>
    <property type="project" value="TreeGrafter"/>
</dbReference>
<dbReference type="CDD" id="cd06261">
    <property type="entry name" value="TM_PBP2"/>
    <property type="match status" value="1"/>
</dbReference>
<keyword evidence="5 7" id="KW-1133">Transmembrane helix</keyword>
<evidence type="ECO:0000256" key="3">
    <source>
        <dbReference type="ARBA" id="ARBA00022475"/>
    </source>
</evidence>
<evidence type="ECO:0000256" key="1">
    <source>
        <dbReference type="ARBA" id="ARBA00004651"/>
    </source>
</evidence>
<dbReference type="Pfam" id="PF00528">
    <property type="entry name" value="BPD_transp_1"/>
    <property type="match status" value="1"/>
</dbReference>
<protein>
    <submittedName>
        <fullName evidence="9">Peptide ABC transporter permease</fullName>
    </submittedName>
</protein>
<reference evidence="9 10" key="1">
    <citation type="submission" date="2016-08" db="EMBL/GenBank/DDBJ databases">
        <title>Complete Genome Sequence Of The Indigo Reducing Clostridium isatidis DSM15098.</title>
        <authorList>
            <person name="Little G.T."/>
            <person name="Minton N.P."/>
        </authorList>
    </citation>
    <scope>NUCLEOTIDE SEQUENCE [LARGE SCALE GENOMIC DNA]</scope>
    <source>
        <strain evidence="9 10">DSM 15098</strain>
    </source>
</reference>
<keyword evidence="6 7" id="KW-0472">Membrane</keyword>
<dbReference type="EMBL" id="CP016786">
    <property type="protein sequence ID" value="ASW42873.1"/>
    <property type="molecule type" value="Genomic_DNA"/>
</dbReference>
<keyword evidence="3" id="KW-1003">Cell membrane</keyword>
<evidence type="ECO:0000256" key="4">
    <source>
        <dbReference type="ARBA" id="ARBA00022692"/>
    </source>
</evidence>
<dbReference type="PROSITE" id="PS50928">
    <property type="entry name" value="ABC_TM1"/>
    <property type="match status" value="1"/>
</dbReference>
<dbReference type="PANTHER" id="PTHR43386:SF1">
    <property type="entry name" value="D,D-DIPEPTIDE TRANSPORT SYSTEM PERMEASE PROTEIN DDPC-RELATED"/>
    <property type="match status" value="1"/>
</dbReference>
<comment type="subcellular location">
    <subcellularLocation>
        <location evidence="1 7">Cell membrane</location>
        <topology evidence="1 7">Multi-pass membrane protein</topology>
    </subcellularLocation>
</comment>
<feature type="transmembrane region" description="Helical" evidence="7">
    <location>
        <begin position="28"/>
        <end position="47"/>
    </location>
</feature>
<organism evidence="9 10">
    <name type="scientific">Clostridium isatidis</name>
    <dbReference type="NCBI Taxonomy" id="182773"/>
    <lineage>
        <taxon>Bacteria</taxon>
        <taxon>Bacillati</taxon>
        <taxon>Bacillota</taxon>
        <taxon>Clostridia</taxon>
        <taxon>Eubacteriales</taxon>
        <taxon>Clostridiaceae</taxon>
        <taxon>Clostridium</taxon>
    </lineage>
</organism>
<proteinExistence type="inferred from homology"/>
<feature type="domain" description="ABC transmembrane type-1" evidence="8">
    <location>
        <begin position="91"/>
        <end position="279"/>
    </location>
</feature>
<dbReference type="AlphaFoldDB" id="A0A343JBG5"/>
<evidence type="ECO:0000256" key="5">
    <source>
        <dbReference type="ARBA" id="ARBA00022989"/>
    </source>
</evidence>
<dbReference type="InterPro" id="IPR035906">
    <property type="entry name" value="MetI-like_sf"/>
</dbReference>
<dbReference type="RefSeq" id="WP_119865011.1">
    <property type="nucleotide sequence ID" value="NZ_CP016786.1"/>
</dbReference>
<dbReference type="SUPFAM" id="SSF161098">
    <property type="entry name" value="MetI-like"/>
    <property type="match status" value="1"/>
</dbReference>